<dbReference type="Proteomes" id="UP001062846">
    <property type="component" value="Chromosome 11"/>
</dbReference>
<protein>
    <submittedName>
        <fullName evidence="1">Uncharacterized protein</fullName>
    </submittedName>
</protein>
<dbReference type="EMBL" id="CM046398">
    <property type="protein sequence ID" value="KAI8529961.1"/>
    <property type="molecule type" value="Genomic_DNA"/>
</dbReference>
<evidence type="ECO:0000313" key="2">
    <source>
        <dbReference type="Proteomes" id="UP001062846"/>
    </source>
</evidence>
<gene>
    <name evidence="1" type="ORF">RHMOL_Rhmol11G0016600</name>
</gene>
<comment type="caution">
    <text evidence="1">The sequence shown here is derived from an EMBL/GenBank/DDBJ whole genome shotgun (WGS) entry which is preliminary data.</text>
</comment>
<accession>A0ACC0LML5</accession>
<keyword evidence="2" id="KW-1185">Reference proteome</keyword>
<proteinExistence type="predicted"/>
<name>A0ACC0LML5_RHOML</name>
<sequence>MFVRVYYIQFNGKKTYTQAEIDEVRIEWMNFVIELDICGMNVRVYYIQFNGCKTYTQAEIDEVRAEWMNFVIELDI</sequence>
<reference evidence="1" key="1">
    <citation type="submission" date="2022-02" db="EMBL/GenBank/DDBJ databases">
        <title>Plant Genome Project.</title>
        <authorList>
            <person name="Zhang R.-G."/>
        </authorList>
    </citation>
    <scope>NUCLEOTIDE SEQUENCE</scope>
    <source>
        <strain evidence="1">AT1</strain>
    </source>
</reference>
<evidence type="ECO:0000313" key="1">
    <source>
        <dbReference type="EMBL" id="KAI8529961.1"/>
    </source>
</evidence>
<organism evidence="1 2">
    <name type="scientific">Rhododendron molle</name>
    <name type="common">Chinese azalea</name>
    <name type="synonym">Azalea mollis</name>
    <dbReference type="NCBI Taxonomy" id="49168"/>
    <lineage>
        <taxon>Eukaryota</taxon>
        <taxon>Viridiplantae</taxon>
        <taxon>Streptophyta</taxon>
        <taxon>Embryophyta</taxon>
        <taxon>Tracheophyta</taxon>
        <taxon>Spermatophyta</taxon>
        <taxon>Magnoliopsida</taxon>
        <taxon>eudicotyledons</taxon>
        <taxon>Gunneridae</taxon>
        <taxon>Pentapetalae</taxon>
        <taxon>asterids</taxon>
        <taxon>Ericales</taxon>
        <taxon>Ericaceae</taxon>
        <taxon>Ericoideae</taxon>
        <taxon>Rhodoreae</taxon>
        <taxon>Rhododendron</taxon>
    </lineage>
</organism>